<accession>A0A4Y8S4P4</accession>
<dbReference type="AlphaFoldDB" id="A0A4Y8S4P4"/>
<organism evidence="3 4">
    <name type="scientific">Mucilaginibacter psychrotolerans</name>
    <dbReference type="NCBI Taxonomy" id="1524096"/>
    <lineage>
        <taxon>Bacteria</taxon>
        <taxon>Pseudomonadati</taxon>
        <taxon>Bacteroidota</taxon>
        <taxon>Sphingobacteriia</taxon>
        <taxon>Sphingobacteriales</taxon>
        <taxon>Sphingobacteriaceae</taxon>
        <taxon>Mucilaginibacter</taxon>
    </lineage>
</organism>
<protein>
    <recommendedName>
        <fullName evidence="2">TonB C-terminal domain-containing protein</fullName>
    </recommendedName>
</protein>
<dbReference type="GO" id="GO:0055085">
    <property type="term" value="P:transmembrane transport"/>
    <property type="evidence" value="ECO:0007669"/>
    <property type="project" value="InterPro"/>
</dbReference>
<proteinExistence type="predicted"/>
<keyword evidence="1" id="KW-0472">Membrane</keyword>
<feature type="domain" description="TonB C-terminal" evidence="2">
    <location>
        <begin position="385"/>
        <end position="442"/>
    </location>
</feature>
<feature type="transmembrane region" description="Helical" evidence="1">
    <location>
        <begin position="73"/>
        <end position="96"/>
    </location>
</feature>
<evidence type="ECO:0000256" key="1">
    <source>
        <dbReference type="SAM" id="Phobius"/>
    </source>
</evidence>
<dbReference type="RefSeq" id="WP_133236233.1">
    <property type="nucleotide sequence ID" value="NZ_SOZE01000043.1"/>
</dbReference>
<keyword evidence="4" id="KW-1185">Reference proteome</keyword>
<name>A0A4Y8S4P4_9SPHI</name>
<keyword evidence="1" id="KW-1133">Transmembrane helix</keyword>
<reference evidence="3 4" key="1">
    <citation type="journal article" date="2017" name="Int. J. Syst. Evol. Microbiol.">
        <title>Mucilaginibacterpsychrotolerans sp. nov., isolated from peatlands.</title>
        <authorList>
            <person name="Deng Y."/>
            <person name="Shen L."/>
            <person name="Xu B."/>
            <person name="Liu Y."/>
            <person name="Gu Z."/>
            <person name="Liu H."/>
            <person name="Zhou Y."/>
        </authorList>
    </citation>
    <scope>NUCLEOTIDE SEQUENCE [LARGE SCALE GENOMIC DNA]</scope>
    <source>
        <strain evidence="3 4">NH7-4</strain>
    </source>
</reference>
<evidence type="ECO:0000313" key="4">
    <source>
        <dbReference type="Proteomes" id="UP000297540"/>
    </source>
</evidence>
<sequence>MDKQRPNILQIQKYLNGELDAKAMHQLEREAQHDPFLMDALEGYQMAAGNQQTNLDMLAKRLRERTGKKPSRIIPWTTIAIAAGVVGFMVVVGLLYKGNDDAIQPKVAEVKLVLKPQTDTTGTTTAIARLKANDLAKLQVDKKALNPALRNGPTTMATDKVILNKRVAVSSGDASLAEVAMSPPLAAKADSGRMPLDEMIIGAISAPKTDTVDMPLTVAIKKRAISQPLPGKADGVNTEPKRPTSAYDLNKYLPGYFPNTVANNNNVLPVPGITAKADNKATTALTNNANGIYASPTSSQNLPLQIGYSGFANLKTNANADSVNIAGLNTKLPAINNSVANNAAITRNTVDDEDTDPTTAHPAKGWMVFRVYIAKNSYLPAGEKPGVVEVKFTVAADGKLSNINITQSLNAATDKKAIALITNGPKWKGNANGKPQEITQSIGFVNKK</sequence>
<keyword evidence="1" id="KW-0812">Transmembrane</keyword>
<gene>
    <name evidence="3" type="ORF">E2R66_25540</name>
</gene>
<dbReference type="OrthoDB" id="1112758at2"/>
<dbReference type="EMBL" id="SOZE01000043">
    <property type="protein sequence ID" value="TFF33540.1"/>
    <property type="molecule type" value="Genomic_DNA"/>
</dbReference>
<dbReference type="InterPro" id="IPR037682">
    <property type="entry name" value="TonB_C"/>
</dbReference>
<dbReference type="SUPFAM" id="SSF74653">
    <property type="entry name" value="TolA/TonB C-terminal domain"/>
    <property type="match status" value="1"/>
</dbReference>
<comment type="caution">
    <text evidence="3">The sequence shown here is derived from an EMBL/GenBank/DDBJ whole genome shotgun (WGS) entry which is preliminary data.</text>
</comment>
<dbReference type="Proteomes" id="UP000297540">
    <property type="component" value="Unassembled WGS sequence"/>
</dbReference>
<evidence type="ECO:0000313" key="3">
    <source>
        <dbReference type="EMBL" id="TFF33540.1"/>
    </source>
</evidence>
<dbReference type="Gene3D" id="3.30.1150.10">
    <property type="match status" value="1"/>
</dbReference>
<dbReference type="Pfam" id="PF03544">
    <property type="entry name" value="TonB_C"/>
    <property type="match status" value="1"/>
</dbReference>
<evidence type="ECO:0000259" key="2">
    <source>
        <dbReference type="Pfam" id="PF03544"/>
    </source>
</evidence>